<dbReference type="InterPro" id="IPR002792">
    <property type="entry name" value="TRAM_dom"/>
</dbReference>
<feature type="binding site" evidence="6">
    <location>
        <position position="313"/>
    </location>
    <ligand>
        <name>S-adenosyl-L-methionine</name>
        <dbReference type="ChEBI" id="CHEBI:59789"/>
    </ligand>
</feature>
<dbReference type="InterPro" id="IPR012340">
    <property type="entry name" value="NA-bd_OB-fold"/>
</dbReference>
<feature type="active site" description="Nucleophile" evidence="6">
    <location>
        <position position="409"/>
    </location>
</feature>
<evidence type="ECO:0000256" key="2">
    <source>
        <dbReference type="ARBA" id="ARBA00022603"/>
    </source>
</evidence>
<evidence type="ECO:0000256" key="3">
    <source>
        <dbReference type="ARBA" id="ARBA00022679"/>
    </source>
</evidence>
<dbReference type="AlphaFoldDB" id="A0A1I6Q0N6"/>
<feature type="binding site" evidence="6">
    <location>
        <position position="284"/>
    </location>
    <ligand>
        <name>S-adenosyl-L-methionine</name>
        <dbReference type="ChEBI" id="CHEBI:59789"/>
    </ligand>
</feature>
<dbReference type="Proteomes" id="UP000198660">
    <property type="component" value="Unassembled WGS sequence"/>
</dbReference>
<evidence type="ECO:0000259" key="8">
    <source>
        <dbReference type="PROSITE" id="PS50926"/>
    </source>
</evidence>
<dbReference type="GO" id="GO:0070041">
    <property type="term" value="F:rRNA (uridine-C5-)-methyltransferase activity"/>
    <property type="evidence" value="ECO:0007669"/>
    <property type="project" value="TreeGrafter"/>
</dbReference>
<dbReference type="Pfam" id="PF01938">
    <property type="entry name" value="TRAM"/>
    <property type="match status" value="1"/>
</dbReference>
<dbReference type="PANTHER" id="PTHR11061:SF45">
    <property type="match status" value="1"/>
</dbReference>
<keyword evidence="3 6" id="KW-0808">Transferase</keyword>
<dbReference type="NCBIfam" id="TIGR00479">
    <property type="entry name" value="rumA"/>
    <property type="match status" value="1"/>
</dbReference>
<dbReference type="GO" id="GO:0070475">
    <property type="term" value="P:rRNA base methylation"/>
    <property type="evidence" value="ECO:0007669"/>
    <property type="project" value="TreeGrafter"/>
</dbReference>
<dbReference type="InterPro" id="IPR029063">
    <property type="entry name" value="SAM-dependent_MTases_sf"/>
</dbReference>
<dbReference type="GO" id="GO:0051539">
    <property type="term" value="F:4 iron, 4 sulfur cluster binding"/>
    <property type="evidence" value="ECO:0007669"/>
    <property type="project" value="UniProtKB-KW"/>
</dbReference>
<keyword evidence="1" id="KW-0479">Metal-binding</keyword>
<dbReference type="PROSITE" id="PS50926">
    <property type="entry name" value="TRAM"/>
    <property type="match status" value="1"/>
</dbReference>
<sequence>MKLKQGQVIRLPIRRIGINGEGVGYYQKQVVFVEEAIPGEYVSARITEVKKKFARGEILRIQKRSSHRISAPCPIYRQCGGCQLQHIDYPMQLRLKRELVEEAFSRYADRTPLPIQETLGMEEPWAYRNKAQLPVQRQGGRIVMGMYSPSSHRLIDMKGCMVQHPETNQILDIARQTLTDLSISIYDEGKHRGAIRNVVVRYGFETKEAQLVLISKEHPIPKEDELQKELVRRLPQLVSLVVNHNPQRTSLIFGEQSRVIWGQETMAEELGGRTYHLSAPAFFQLNPNQTSRLYEKVATAAGLTGKETVVDAYCGTGTIGLWLANQAARVIGMDTVAEAIADAKMNAKANHIDHAEYHVGAAEDLLPQWIAAGFRPDVVVADPPRTGLGEAFIQTLLRTQIPRFVYVSCNPSTLAKDCSVLLKGGYQVRSIQPVDMFPQTSQVESVVVLDWKRDS</sequence>
<evidence type="ECO:0000313" key="9">
    <source>
        <dbReference type="EMBL" id="SFS46049.1"/>
    </source>
</evidence>
<keyword evidence="10" id="KW-1185">Reference proteome</keyword>
<dbReference type="Pfam" id="PF05958">
    <property type="entry name" value="tRNA_U5-meth_tr"/>
    <property type="match status" value="1"/>
</dbReference>
<feature type="domain" description="TRAM" evidence="8">
    <location>
        <begin position="2"/>
        <end position="60"/>
    </location>
</feature>
<keyword evidence="2 6" id="KW-0489">Methyltransferase</keyword>
<keyword evidence="4 6" id="KW-0949">S-adenosyl-L-methionine</keyword>
<dbReference type="PROSITE" id="PS01230">
    <property type="entry name" value="TRMA_1"/>
    <property type="match status" value="1"/>
</dbReference>
<dbReference type="InterPro" id="IPR030390">
    <property type="entry name" value="MeTrfase_TrmA_AS"/>
</dbReference>
<reference evidence="10" key="1">
    <citation type="submission" date="2016-10" db="EMBL/GenBank/DDBJ databases">
        <authorList>
            <person name="Varghese N."/>
            <person name="Submissions S."/>
        </authorList>
    </citation>
    <scope>NUCLEOTIDE SEQUENCE [LARGE SCALE GENOMIC DNA]</scope>
    <source>
        <strain evidence="10">DSM 45789</strain>
    </source>
</reference>
<evidence type="ECO:0000256" key="5">
    <source>
        <dbReference type="ARBA" id="ARBA00023014"/>
    </source>
</evidence>
<dbReference type="InterPro" id="IPR010280">
    <property type="entry name" value="U5_MeTrfase_fam"/>
</dbReference>
<evidence type="ECO:0000313" key="10">
    <source>
        <dbReference type="Proteomes" id="UP000198660"/>
    </source>
</evidence>
<dbReference type="Gene3D" id="2.40.50.1070">
    <property type="match status" value="1"/>
</dbReference>
<evidence type="ECO:0000256" key="6">
    <source>
        <dbReference type="PROSITE-ProRule" id="PRU01024"/>
    </source>
</evidence>
<feature type="binding site" evidence="6">
    <location>
        <position position="334"/>
    </location>
    <ligand>
        <name>S-adenosyl-L-methionine</name>
        <dbReference type="ChEBI" id="CHEBI:59789"/>
    </ligand>
</feature>
<keyword evidence="1" id="KW-0408">Iron</keyword>
<dbReference type="RefSeq" id="WP_245838611.1">
    <property type="nucleotide sequence ID" value="NZ_FPAA01000002.1"/>
</dbReference>
<dbReference type="PANTHER" id="PTHR11061">
    <property type="entry name" value="RNA M5U METHYLTRANSFERASE"/>
    <property type="match status" value="1"/>
</dbReference>
<dbReference type="EMBL" id="FPAA01000002">
    <property type="protein sequence ID" value="SFS46049.1"/>
    <property type="molecule type" value="Genomic_DNA"/>
</dbReference>
<evidence type="ECO:0000256" key="1">
    <source>
        <dbReference type="ARBA" id="ARBA00022485"/>
    </source>
</evidence>
<keyword evidence="1" id="KW-0004">4Fe-4S</keyword>
<keyword evidence="5" id="KW-0411">Iron-sulfur</keyword>
<dbReference type="Gene3D" id="2.40.50.140">
    <property type="entry name" value="Nucleic acid-binding proteins"/>
    <property type="match status" value="1"/>
</dbReference>
<evidence type="ECO:0000256" key="7">
    <source>
        <dbReference type="PROSITE-ProRule" id="PRU10015"/>
    </source>
</evidence>
<dbReference type="CDD" id="cd02440">
    <property type="entry name" value="AdoMet_MTases"/>
    <property type="match status" value="1"/>
</dbReference>
<feature type="active site" evidence="7">
    <location>
        <position position="409"/>
    </location>
</feature>
<dbReference type="SUPFAM" id="SSF50249">
    <property type="entry name" value="Nucleic acid-binding proteins"/>
    <property type="match status" value="1"/>
</dbReference>
<protein>
    <submittedName>
        <fullName evidence="9">tRNA (Uracil-5-)-methyltransferase/23S rRNA (Uracil1939-C5)-methyltransferase</fullName>
    </submittedName>
</protein>
<name>A0A1I6Q0N6_9BACL</name>
<dbReference type="SUPFAM" id="SSF53335">
    <property type="entry name" value="S-adenosyl-L-methionine-dependent methyltransferases"/>
    <property type="match status" value="1"/>
</dbReference>
<dbReference type="Gene3D" id="3.40.50.150">
    <property type="entry name" value="Vaccinia Virus protein VP39"/>
    <property type="match status" value="1"/>
</dbReference>
<gene>
    <name evidence="9" type="ORF">SAMN05444972_102262</name>
</gene>
<evidence type="ECO:0000256" key="4">
    <source>
        <dbReference type="ARBA" id="ARBA00022691"/>
    </source>
</evidence>
<dbReference type="FunFam" id="3.40.50.150:FF:000009">
    <property type="entry name" value="23S rRNA (Uracil(1939)-C(5))-methyltransferase RlmD"/>
    <property type="match status" value="1"/>
</dbReference>
<proteinExistence type="inferred from homology"/>
<comment type="similarity">
    <text evidence="6">Belongs to the class I-like SAM-binding methyltransferase superfamily. RNA M5U methyltransferase family.</text>
</comment>
<dbReference type="FunFam" id="2.40.50.1070:FF:000003">
    <property type="entry name" value="23S rRNA (Uracil-5-)-methyltransferase RumA"/>
    <property type="match status" value="1"/>
</dbReference>
<dbReference type="FunFam" id="2.40.50.140:FF:000097">
    <property type="entry name" value="23S rRNA (uracil(1939)-C(5))-methyltransferase RlmD"/>
    <property type="match status" value="1"/>
</dbReference>
<organism evidence="9 10">
    <name type="scientific">Marininema halotolerans</name>
    <dbReference type="NCBI Taxonomy" id="1155944"/>
    <lineage>
        <taxon>Bacteria</taxon>
        <taxon>Bacillati</taxon>
        <taxon>Bacillota</taxon>
        <taxon>Bacilli</taxon>
        <taxon>Bacillales</taxon>
        <taxon>Thermoactinomycetaceae</taxon>
        <taxon>Marininema</taxon>
    </lineage>
</organism>
<dbReference type="PROSITE" id="PS51687">
    <property type="entry name" value="SAM_MT_RNA_M5U"/>
    <property type="match status" value="1"/>
</dbReference>
<feature type="binding site" evidence="6">
    <location>
        <position position="382"/>
    </location>
    <ligand>
        <name>S-adenosyl-L-methionine</name>
        <dbReference type="ChEBI" id="CHEBI:59789"/>
    </ligand>
</feature>
<accession>A0A1I6Q0N6</accession>